<name>A0A972FMP9_9FLAO</name>
<keyword evidence="2" id="KW-1185">Reference proteome</keyword>
<accession>A0A972FMP9</accession>
<reference evidence="1" key="1">
    <citation type="submission" date="2020-02" db="EMBL/GenBank/DDBJ databases">
        <title>Flavobacterium sp. genome.</title>
        <authorList>
            <person name="Jung H.S."/>
            <person name="Baek J.H."/>
            <person name="Jeon C.O."/>
        </authorList>
    </citation>
    <scope>NUCLEOTIDE SEQUENCE</scope>
    <source>
        <strain evidence="1">SE-s28</strain>
    </source>
</reference>
<evidence type="ECO:0000313" key="1">
    <source>
        <dbReference type="EMBL" id="NMH28060.1"/>
    </source>
</evidence>
<evidence type="ECO:0000313" key="2">
    <source>
        <dbReference type="Proteomes" id="UP000712080"/>
    </source>
</evidence>
<dbReference type="RefSeq" id="WP_169527170.1">
    <property type="nucleotide sequence ID" value="NZ_JAAMPU010000104.1"/>
</dbReference>
<dbReference type="Proteomes" id="UP000712080">
    <property type="component" value="Unassembled WGS sequence"/>
</dbReference>
<organism evidence="1 2">
    <name type="scientific">Flavobacterium silvaticum</name>
    <dbReference type="NCBI Taxonomy" id="1852020"/>
    <lineage>
        <taxon>Bacteria</taxon>
        <taxon>Pseudomonadati</taxon>
        <taxon>Bacteroidota</taxon>
        <taxon>Flavobacteriia</taxon>
        <taxon>Flavobacteriales</taxon>
        <taxon>Flavobacteriaceae</taxon>
        <taxon>Flavobacterium</taxon>
    </lineage>
</organism>
<dbReference type="AlphaFoldDB" id="A0A972FMP9"/>
<comment type="caution">
    <text evidence="1">The sequence shown here is derived from an EMBL/GenBank/DDBJ whole genome shotgun (WGS) entry which is preliminary data.</text>
</comment>
<dbReference type="EMBL" id="JAAMPU010000104">
    <property type="protein sequence ID" value="NMH28060.1"/>
    <property type="molecule type" value="Genomic_DNA"/>
</dbReference>
<gene>
    <name evidence="1" type="ORF">G6047_08450</name>
</gene>
<sequence>MINRLLRPVSFIIFIALTQTGCSGADNPTPADQPVERMYFKLDSNVSNQFIVYRLKPDGTLNTYDYESHYLTFTVRNGDIITVVCKVGEELLPTVGYRIDNGVDDGETKTLHSSANTSSYYGFRLMRTENEAENFTVEF</sequence>
<protein>
    <submittedName>
        <fullName evidence="1">Uncharacterized protein</fullName>
    </submittedName>
</protein>
<proteinExistence type="predicted"/>